<gene>
    <name evidence="1" type="ORF">LTR37_000427</name>
</gene>
<protein>
    <submittedName>
        <fullName evidence="1">Uncharacterized protein</fullName>
    </submittedName>
</protein>
<evidence type="ECO:0000313" key="2">
    <source>
        <dbReference type="Proteomes" id="UP001281147"/>
    </source>
</evidence>
<proteinExistence type="predicted"/>
<organism evidence="1 2">
    <name type="scientific">Vermiconidia calcicola</name>
    <dbReference type="NCBI Taxonomy" id="1690605"/>
    <lineage>
        <taxon>Eukaryota</taxon>
        <taxon>Fungi</taxon>
        <taxon>Dikarya</taxon>
        <taxon>Ascomycota</taxon>
        <taxon>Pezizomycotina</taxon>
        <taxon>Dothideomycetes</taxon>
        <taxon>Dothideomycetidae</taxon>
        <taxon>Mycosphaerellales</taxon>
        <taxon>Extremaceae</taxon>
        <taxon>Vermiconidia</taxon>
    </lineage>
</organism>
<keyword evidence="2" id="KW-1185">Reference proteome</keyword>
<reference evidence="1" key="1">
    <citation type="submission" date="2023-07" db="EMBL/GenBank/DDBJ databases">
        <title>Black Yeasts Isolated from many extreme environments.</title>
        <authorList>
            <person name="Coleine C."/>
            <person name="Stajich J.E."/>
            <person name="Selbmann L."/>
        </authorList>
    </citation>
    <scope>NUCLEOTIDE SEQUENCE</scope>
    <source>
        <strain evidence="1">CCFEE 5714</strain>
    </source>
</reference>
<comment type="caution">
    <text evidence="1">The sequence shown here is derived from an EMBL/GenBank/DDBJ whole genome shotgun (WGS) entry which is preliminary data.</text>
</comment>
<dbReference type="EMBL" id="JAUTXU010000002">
    <property type="protein sequence ID" value="KAK3725457.1"/>
    <property type="molecule type" value="Genomic_DNA"/>
</dbReference>
<evidence type="ECO:0000313" key="1">
    <source>
        <dbReference type="EMBL" id="KAK3725457.1"/>
    </source>
</evidence>
<name>A0ACC3NZD7_9PEZI</name>
<sequence>MSLLRNPLLHLAATLSAIGGSTLYLRSHLVQNLEENEARADEIEGTLRGHIGYIEEALDRMEGKASEADRGKKTSEYYSKRARDEKKAEQ</sequence>
<accession>A0ACC3NZD7</accession>
<dbReference type="Proteomes" id="UP001281147">
    <property type="component" value="Unassembled WGS sequence"/>
</dbReference>